<keyword evidence="1" id="KW-0479">Metal-binding</keyword>
<dbReference type="SMART" id="SM00249">
    <property type="entry name" value="PHD"/>
    <property type="match status" value="1"/>
</dbReference>
<proteinExistence type="predicted"/>
<feature type="domain" description="Zinc finger PHD-type" evidence="5">
    <location>
        <begin position="714"/>
        <end position="776"/>
    </location>
</feature>
<feature type="region of interest" description="Disordered" evidence="4">
    <location>
        <begin position="1"/>
        <end position="27"/>
    </location>
</feature>
<comment type="caution">
    <text evidence="6">The sequence shown here is derived from an EMBL/GenBank/DDBJ whole genome shotgun (WGS) entry which is preliminary data.</text>
</comment>
<dbReference type="InterPro" id="IPR001965">
    <property type="entry name" value="Znf_PHD"/>
</dbReference>
<evidence type="ECO:0000256" key="4">
    <source>
        <dbReference type="SAM" id="MobiDB-lite"/>
    </source>
</evidence>
<evidence type="ECO:0000313" key="7">
    <source>
        <dbReference type="Proteomes" id="UP001159405"/>
    </source>
</evidence>
<sequence length="949" mass="108721">MNRAFGQRLSEMMMTESPLRDQQDNSKQRVSVEEIVYNEKFVYMNRLSEARIETEKLLHSSDLSKVQKKSHMEREISNMLMESRDNTQRVRDSFRFQCLLGASEENFKKSRLDIATSCIQHIAEKASLSELYRKKIAELRLQLSVKEDVICALQHDLKSKCLKQQLPEIALQLAAVVERKDQKNTEFISIVSDLLAHNINEKKCWNDDTKSLFAIILDYGGPALLKIIREKIGGPSLQTAYATARRKVPIATKLTEDQFGIAASFYQRVGYTGPFVLAIDATAISPCLRVRGNRIVGIASEEDIFVRTAQDIIEVTNDQSKEKARQANAFVLTPLQEHVPSFTLAISPVVKGQDWASVRNWFVDALNWGAQHNMQILGIGADGDSKFRRYFLDEFSKRHGMVDEVISVSHKGFSFVSVVKNVHGLRIPTVMFPDWKHLIKKWRNQILNVRRVLVLGDSFVMIEDLMRLYEANKLKSGLWKSDIFVRDKQNVAAALRILQPEVRECLSEWNKDRSQAIRVYLKVGHNMLRAYTDENLTVKERSKLAWSSVCFVRLWKAWVEMSNYPIESSFISLQTYNDIVLAGHSLILKTNFCMLDMLDICGRIAKLDELKLKEPPVVSRTSWPEFVEDEILSGIKEAEKEVLKTIEGLGMLPLLATGNILRLDDSGDILYINPGIEALADIRDASSIPRSNAFDREEGGEENGDVDDDDDPRHCHLFQKGTCKYANPAFKAPKTTHWIGCDYPGCDNWFHESCLNLKFSTDSERETYAFVCTSHGNVKGMEQYKDLVAATASDISMMEEDEQNEGTFHLKRRRRFNYGEKTSAASQCSVPPNYVEYDGEFYHIAEFLSLQQGKVYKPSTSRMARWMAVSRNDFYERVERLVAPTRSENGLYFEDIAAFWVPRLGMRCGLVLRLVRNTFSKSPVPVFEWKKGNDSKEKKYQFAFKFFRS</sequence>
<dbReference type="InterPro" id="IPR013083">
    <property type="entry name" value="Znf_RING/FYVE/PHD"/>
</dbReference>
<name>A0ABN8Q441_9CNID</name>
<evidence type="ECO:0000313" key="6">
    <source>
        <dbReference type="EMBL" id="CAH3154176.1"/>
    </source>
</evidence>
<evidence type="ECO:0000256" key="2">
    <source>
        <dbReference type="ARBA" id="ARBA00022771"/>
    </source>
</evidence>
<feature type="region of interest" description="Disordered" evidence="4">
    <location>
        <begin position="690"/>
        <end position="711"/>
    </location>
</feature>
<dbReference type="Proteomes" id="UP001159405">
    <property type="component" value="Unassembled WGS sequence"/>
</dbReference>
<evidence type="ECO:0000256" key="3">
    <source>
        <dbReference type="ARBA" id="ARBA00022833"/>
    </source>
</evidence>
<evidence type="ECO:0000256" key="1">
    <source>
        <dbReference type="ARBA" id="ARBA00022723"/>
    </source>
</evidence>
<keyword evidence="7" id="KW-1185">Reference proteome</keyword>
<feature type="compositionally biased region" description="Acidic residues" evidence="4">
    <location>
        <begin position="698"/>
        <end position="710"/>
    </location>
</feature>
<dbReference type="SUPFAM" id="SSF57903">
    <property type="entry name" value="FYVE/PHD zinc finger"/>
    <property type="match status" value="1"/>
</dbReference>
<evidence type="ECO:0000259" key="5">
    <source>
        <dbReference type="SMART" id="SM00249"/>
    </source>
</evidence>
<accession>A0ABN8Q441</accession>
<feature type="compositionally biased region" description="Basic and acidic residues" evidence="4">
    <location>
        <begin position="18"/>
        <end position="27"/>
    </location>
</feature>
<keyword evidence="3" id="KW-0862">Zinc</keyword>
<dbReference type="EMBL" id="CALNXK010000098">
    <property type="protein sequence ID" value="CAH3154176.1"/>
    <property type="molecule type" value="Genomic_DNA"/>
</dbReference>
<reference evidence="6 7" key="1">
    <citation type="submission" date="2022-05" db="EMBL/GenBank/DDBJ databases">
        <authorList>
            <consortium name="Genoscope - CEA"/>
            <person name="William W."/>
        </authorList>
    </citation>
    <scope>NUCLEOTIDE SEQUENCE [LARGE SCALE GENOMIC DNA]</scope>
</reference>
<keyword evidence="2" id="KW-0863">Zinc-finger</keyword>
<dbReference type="Gene3D" id="3.30.40.10">
    <property type="entry name" value="Zinc/RING finger domain, C3HC4 (zinc finger)"/>
    <property type="match status" value="1"/>
</dbReference>
<organism evidence="6 7">
    <name type="scientific">Porites lobata</name>
    <dbReference type="NCBI Taxonomy" id="104759"/>
    <lineage>
        <taxon>Eukaryota</taxon>
        <taxon>Metazoa</taxon>
        <taxon>Cnidaria</taxon>
        <taxon>Anthozoa</taxon>
        <taxon>Hexacorallia</taxon>
        <taxon>Scleractinia</taxon>
        <taxon>Fungiina</taxon>
        <taxon>Poritidae</taxon>
        <taxon>Porites</taxon>
    </lineage>
</organism>
<dbReference type="InterPro" id="IPR011011">
    <property type="entry name" value="Znf_FYVE_PHD"/>
</dbReference>
<protein>
    <recommendedName>
        <fullName evidence="5">Zinc finger PHD-type domain-containing protein</fullName>
    </recommendedName>
</protein>
<gene>
    <name evidence="6" type="ORF">PLOB_00050055</name>
</gene>